<evidence type="ECO:0000313" key="3">
    <source>
        <dbReference type="EMBL" id="MFC7147741.1"/>
    </source>
</evidence>
<gene>
    <name evidence="3" type="primary">rpiB</name>
    <name evidence="3" type="ORF">ACFQMJ_04245</name>
</gene>
<name>A0ABW2F3G3_9BACL</name>
<organism evidence="3 4">
    <name type="scientific">Cohnella cellulosilytica</name>
    <dbReference type="NCBI Taxonomy" id="986710"/>
    <lineage>
        <taxon>Bacteria</taxon>
        <taxon>Bacillati</taxon>
        <taxon>Bacillota</taxon>
        <taxon>Bacilli</taxon>
        <taxon>Bacillales</taxon>
        <taxon>Paenibacillaceae</taxon>
        <taxon>Cohnella</taxon>
    </lineage>
</organism>
<dbReference type="InterPro" id="IPR036569">
    <property type="entry name" value="RpiB_LacA_LacB_sf"/>
</dbReference>
<dbReference type="GO" id="GO:0004751">
    <property type="term" value="F:ribose-5-phosphate isomerase activity"/>
    <property type="evidence" value="ECO:0007669"/>
    <property type="project" value="UniProtKB-EC"/>
</dbReference>
<dbReference type="EC" id="5.3.1.6" evidence="3"/>
<protein>
    <submittedName>
        <fullName evidence="3">Ribose 5-phosphate isomerase B</fullName>
        <ecNumber evidence="3">5.3.1.6</ecNumber>
    </submittedName>
</protein>
<dbReference type="NCBIfam" id="TIGR00689">
    <property type="entry name" value="rpiB_lacA_lacB"/>
    <property type="match status" value="1"/>
</dbReference>
<dbReference type="SUPFAM" id="SSF89623">
    <property type="entry name" value="Ribose/Galactose isomerase RpiB/AlsB"/>
    <property type="match status" value="1"/>
</dbReference>
<dbReference type="PANTHER" id="PTHR43732">
    <property type="entry name" value="RIBOSE 5-PHOSPHATE ISOMERASE-RELATED"/>
    <property type="match status" value="1"/>
</dbReference>
<dbReference type="NCBIfam" id="NF004051">
    <property type="entry name" value="PRK05571.1"/>
    <property type="match status" value="1"/>
</dbReference>
<dbReference type="RefSeq" id="WP_378048148.1">
    <property type="nucleotide sequence ID" value="NZ_JBHMDN010000016.1"/>
</dbReference>
<sequence>MLIAVGSDHAGFPLKSHMLEALAELGAEVKDFGSYSPEPVDFPDIARLVCDAVRSGQAGRGIMICGTGVGAAIAANKIPGIRAAVGHDIYSAAQCVEHDDVNVLCIGAQVIGPTVAAAYAAAFLSAEFSTETHFRRRVEKLRQLERTAALEWLAAEEGRD</sequence>
<evidence type="ECO:0000313" key="4">
    <source>
        <dbReference type="Proteomes" id="UP001596378"/>
    </source>
</evidence>
<dbReference type="PIRSF" id="PIRSF005384">
    <property type="entry name" value="RpiB_LacA_B"/>
    <property type="match status" value="1"/>
</dbReference>
<evidence type="ECO:0000256" key="1">
    <source>
        <dbReference type="ARBA" id="ARBA00008754"/>
    </source>
</evidence>
<dbReference type="Gene3D" id="3.40.1400.10">
    <property type="entry name" value="Sugar-phosphate isomerase, RpiB/LacA/LacB"/>
    <property type="match status" value="1"/>
</dbReference>
<keyword evidence="4" id="KW-1185">Reference proteome</keyword>
<dbReference type="PANTHER" id="PTHR43732:SF1">
    <property type="entry name" value="RIBOSE 5-PHOSPHATE ISOMERASE"/>
    <property type="match status" value="1"/>
</dbReference>
<evidence type="ECO:0000256" key="2">
    <source>
        <dbReference type="ARBA" id="ARBA00023235"/>
    </source>
</evidence>
<keyword evidence="2 3" id="KW-0413">Isomerase</keyword>
<dbReference type="EMBL" id="JBHTAI010000002">
    <property type="protein sequence ID" value="MFC7147741.1"/>
    <property type="molecule type" value="Genomic_DNA"/>
</dbReference>
<dbReference type="Proteomes" id="UP001596378">
    <property type="component" value="Unassembled WGS sequence"/>
</dbReference>
<comment type="similarity">
    <text evidence="1">Belongs to the LacAB/RpiB family.</text>
</comment>
<proteinExistence type="inferred from homology"/>
<comment type="caution">
    <text evidence="3">The sequence shown here is derived from an EMBL/GenBank/DDBJ whole genome shotgun (WGS) entry which is preliminary data.</text>
</comment>
<dbReference type="InterPro" id="IPR051812">
    <property type="entry name" value="SPI_LacAB/RpiB"/>
</dbReference>
<dbReference type="NCBIfam" id="TIGR01120">
    <property type="entry name" value="rpiB"/>
    <property type="match status" value="1"/>
</dbReference>
<reference evidence="4" key="1">
    <citation type="journal article" date="2019" name="Int. J. Syst. Evol. Microbiol.">
        <title>The Global Catalogue of Microorganisms (GCM) 10K type strain sequencing project: providing services to taxonomists for standard genome sequencing and annotation.</title>
        <authorList>
            <consortium name="The Broad Institute Genomics Platform"/>
            <consortium name="The Broad Institute Genome Sequencing Center for Infectious Disease"/>
            <person name="Wu L."/>
            <person name="Ma J."/>
        </authorList>
    </citation>
    <scope>NUCLEOTIDE SEQUENCE [LARGE SCALE GENOMIC DNA]</scope>
    <source>
        <strain evidence="4">KCTC 12907</strain>
    </source>
</reference>
<dbReference type="InterPro" id="IPR004785">
    <property type="entry name" value="RpiB"/>
</dbReference>
<accession>A0ABW2F3G3</accession>
<dbReference type="Pfam" id="PF02502">
    <property type="entry name" value="LacAB_rpiB"/>
    <property type="match status" value="1"/>
</dbReference>
<dbReference type="InterPro" id="IPR003500">
    <property type="entry name" value="RpiB_LacA_LacB"/>
</dbReference>